<comment type="similarity">
    <text evidence="1">Belongs to the Lgt family.</text>
</comment>
<dbReference type="EMBL" id="BBZA01000029">
    <property type="protein sequence ID" value="GAP62070.1"/>
    <property type="molecule type" value="Genomic_DNA"/>
</dbReference>
<feature type="transmembrane region" description="Helical" evidence="7">
    <location>
        <begin position="159"/>
        <end position="178"/>
    </location>
</feature>
<evidence type="ECO:0000313" key="9">
    <source>
        <dbReference type="EMBL" id="KPL87848.1"/>
    </source>
</evidence>
<dbReference type="PANTHER" id="PTHR30589">
    <property type="entry name" value="PROLIPOPROTEIN DIACYLGLYCERYL TRANSFERASE"/>
    <property type="match status" value="1"/>
</dbReference>
<evidence type="ECO:0000256" key="3">
    <source>
        <dbReference type="ARBA" id="ARBA00022679"/>
    </source>
</evidence>
<evidence type="ECO:0000313" key="10">
    <source>
        <dbReference type="Proteomes" id="UP000037784"/>
    </source>
</evidence>
<evidence type="ECO:0000256" key="2">
    <source>
        <dbReference type="ARBA" id="ARBA00022475"/>
    </source>
</evidence>
<dbReference type="GO" id="GO:0005886">
    <property type="term" value="C:plasma membrane"/>
    <property type="evidence" value="ECO:0007669"/>
    <property type="project" value="InterPro"/>
</dbReference>
<dbReference type="Proteomes" id="UP000037784">
    <property type="component" value="Unassembled WGS sequence"/>
</dbReference>
<comment type="caution">
    <text evidence="8">The sequence shown here is derived from an EMBL/GenBank/DDBJ whole genome shotgun (WGS) entry which is preliminary data.</text>
</comment>
<keyword evidence="8" id="KW-0449">Lipoprotein</keyword>
<feature type="transmembrane region" description="Helical" evidence="7">
    <location>
        <begin position="12"/>
        <end position="29"/>
    </location>
</feature>
<dbReference type="AlphaFoldDB" id="A0A0M9UBS7"/>
<dbReference type="InterPro" id="IPR001640">
    <property type="entry name" value="Lgt"/>
</dbReference>
<dbReference type="Proteomes" id="UP000050502">
    <property type="component" value="Unassembled WGS sequence"/>
</dbReference>
<accession>A0A0M9UBS7</accession>
<dbReference type="Pfam" id="PF01790">
    <property type="entry name" value="LGT"/>
    <property type="match status" value="1"/>
</dbReference>
<evidence type="ECO:0000313" key="11">
    <source>
        <dbReference type="Proteomes" id="UP000050502"/>
    </source>
</evidence>
<feature type="transmembrane region" description="Helical" evidence="7">
    <location>
        <begin position="185"/>
        <end position="202"/>
    </location>
</feature>
<dbReference type="InParanoid" id="A0A0M9UBS7"/>
<keyword evidence="6 7" id="KW-0472">Membrane</keyword>
<evidence type="ECO:0000256" key="6">
    <source>
        <dbReference type="ARBA" id="ARBA00023136"/>
    </source>
</evidence>
<name>A0A0M9UBS7_9CHLR</name>
<evidence type="ECO:0000313" key="8">
    <source>
        <dbReference type="EMBL" id="GAP62070.1"/>
    </source>
</evidence>
<evidence type="ECO:0000256" key="5">
    <source>
        <dbReference type="ARBA" id="ARBA00022989"/>
    </source>
</evidence>
<reference evidence="8 10" key="1">
    <citation type="journal article" date="2015" name="Genome Announc.">
        <title>Draft Genome Sequence of a Heterotrophic Facultative Anaerobic Thermophilic Bacterium, Ardenticatena maritima Strain 110ST.</title>
        <authorList>
            <person name="Kawaichi S."/>
            <person name="Yoshida T."/>
            <person name="Sako Y."/>
            <person name="Nakamura R."/>
        </authorList>
    </citation>
    <scope>NUCLEOTIDE SEQUENCE [LARGE SCALE GENOMIC DNA]</scope>
    <source>
        <strain evidence="8 10">110S</strain>
    </source>
</reference>
<dbReference type="PANTHER" id="PTHR30589:SF0">
    <property type="entry name" value="PHOSPHATIDYLGLYCEROL--PROLIPOPROTEIN DIACYLGLYCERYL TRANSFERASE"/>
    <property type="match status" value="1"/>
</dbReference>
<protein>
    <submittedName>
        <fullName evidence="8">Phosphatidylglycerol:prolipoprotein diacylglycerol transferase</fullName>
    </submittedName>
</protein>
<keyword evidence="2" id="KW-1003">Cell membrane</keyword>
<dbReference type="RefSeq" id="WP_054491994.1">
    <property type="nucleotide sequence ID" value="NZ_BBZA01000029.1"/>
</dbReference>
<dbReference type="EMBL" id="LGKN01000005">
    <property type="protein sequence ID" value="KPL87848.1"/>
    <property type="molecule type" value="Genomic_DNA"/>
</dbReference>
<dbReference type="GO" id="GO:0008961">
    <property type="term" value="F:phosphatidylglycerol-prolipoprotein diacylglyceryl transferase activity"/>
    <property type="evidence" value="ECO:0007669"/>
    <property type="project" value="InterPro"/>
</dbReference>
<evidence type="ECO:0000256" key="7">
    <source>
        <dbReference type="SAM" id="Phobius"/>
    </source>
</evidence>
<feature type="transmembrane region" description="Helical" evidence="7">
    <location>
        <begin position="116"/>
        <end position="139"/>
    </location>
</feature>
<keyword evidence="10" id="KW-1185">Reference proteome</keyword>
<feature type="transmembrane region" description="Helical" evidence="7">
    <location>
        <begin position="49"/>
        <end position="68"/>
    </location>
</feature>
<evidence type="ECO:0000256" key="1">
    <source>
        <dbReference type="ARBA" id="ARBA00007150"/>
    </source>
</evidence>
<keyword evidence="3 8" id="KW-0808">Transferase</keyword>
<keyword evidence="5 7" id="KW-1133">Transmembrane helix</keyword>
<feature type="transmembrane region" description="Helical" evidence="7">
    <location>
        <begin position="214"/>
        <end position="237"/>
    </location>
</feature>
<dbReference type="OrthoDB" id="157061at2"/>
<proteinExistence type="inferred from homology"/>
<keyword evidence="4 7" id="KW-0812">Transmembrane</keyword>
<reference evidence="10" key="3">
    <citation type="submission" date="2015-08" db="EMBL/GenBank/DDBJ databases">
        <title>Draft Genome Sequence of a Heterotrophic Facultative Anaerobic Bacterium Ardenticatena maritima Strain 110S.</title>
        <authorList>
            <person name="Kawaichi S."/>
            <person name="Yoshida T."/>
            <person name="Sako Y."/>
            <person name="Nakamura R."/>
        </authorList>
    </citation>
    <scope>NUCLEOTIDE SEQUENCE [LARGE SCALE GENOMIC DNA]</scope>
    <source>
        <strain evidence="10">110S</strain>
    </source>
</reference>
<dbReference type="GO" id="GO:0042158">
    <property type="term" value="P:lipoprotein biosynthetic process"/>
    <property type="evidence" value="ECO:0007669"/>
    <property type="project" value="InterPro"/>
</dbReference>
<gene>
    <name evidence="8" type="primary">lgt</name>
    <name evidence="8" type="ORF">ARMA_0493</name>
    <name evidence="9" type="ORF">SE16_09890</name>
</gene>
<dbReference type="STRING" id="872965.SE16_09890"/>
<feature type="transmembrane region" description="Helical" evidence="7">
    <location>
        <begin position="88"/>
        <end position="104"/>
    </location>
</feature>
<evidence type="ECO:0000256" key="4">
    <source>
        <dbReference type="ARBA" id="ARBA00022692"/>
    </source>
</evidence>
<sequence length="250" mass="27318">MLPVLNVGSVALQTRGLVLLAAFWFGLYATDRAARRLNLDPDDFWNAGFMALLAGIFSARTAYAIRFWDVYAHSPRLLVSPNIRDMDWRVGALVGALVFVVWLIRMRVPLRRAADALVVGGAVAWALAGLSAFLSGDAFGTPTRLPWGVVLWGVKRHPVQLYESVAGVAIAAILWAWLPRRRFDGWLALVGVALLAGARMLIETFRATQTVLPGGFRAVQFAAWLILLAALALLAMLDRPESHQSSNSGK</sequence>
<reference evidence="9 11" key="2">
    <citation type="submission" date="2015-07" db="EMBL/GenBank/DDBJ databases">
        <title>Whole genome sequence of Ardenticatena maritima DSM 23922.</title>
        <authorList>
            <person name="Hemp J."/>
            <person name="Ward L.M."/>
            <person name="Pace L.A."/>
            <person name="Fischer W.W."/>
        </authorList>
    </citation>
    <scope>NUCLEOTIDE SEQUENCE [LARGE SCALE GENOMIC DNA]</scope>
    <source>
        <strain evidence="9 11">110S</strain>
    </source>
</reference>
<organism evidence="8 10">
    <name type="scientific">Ardenticatena maritima</name>
    <dbReference type="NCBI Taxonomy" id="872965"/>
    <lineage>
        <taxon>Bacteria</taxon>
        <taxon>Bacillati</taxon>
        <taxon>Chloroflexota</taxon>
        <taxon>Ardenticatenia</taxon>
        <taxon>Ardenticatenales</taxon>
        <taxon>Ardenticatenaceae</taxon>
        <taxon>Ardenticatena</taxon>
    </lineage>
</organism>